<feature type="region of interest" description="Disordered" evidence="1">
    <location>
        <begin position="150"/>
        <end position="169"/>
    </location>
</feature>
<evidence type="ECO:0000313" key="3">
    <source>
        <dbReference type="EMBL" id="GGM63340.1"/>
    </source>
</evidence>
<accession>A0A8J3FW43</accession>
<keyword evidence="2" id="KW-0732">Signal</keyword>
<dbReference type="Proteomes" id="UP000637578">
    <property type="component" value="Unassembled WGS sequence"/>
</dbReference>
<gene>
    <name evidence="3" type="ORF">GCM10012275_37430</name>
</gene>
<dbReference type="EMBL" id="BMMK01000017">
    <property type="protein sequence ID" value="GGM63340.1"/>
    <property type="molecule type" value="Genomic_DNA"/>
</dbReference>
<keyword evidence="4" id="KW-1185">Reference proteome</keyword>
<dbReference type="RefSeq" id="WP_189059387.1">
    <property type="nucleotide sequence ID" value="NZ_BMMK01000017.1"/>
</dbReference>
<feature type="compositionally biased region" description="Polar residues" evidence="1">
    <location>
        <begin position="153"/>
        <end position="169"/>
    </location>
</feature>
<protein>
    <submittedName>
        <fullName evidence="3">Uncharacterized protein</fullName>
    </submittedName>
</protein>
<proteinExistence type="predicted"/>
<dbReference type="InterPro" id="IPR008972">
    <property type="entry name" value="Cupredoxin"/>
</dbReference>
<sequence>MRRVVIATLAGILSALLPVGLFVAPAQAAEGPDVGVGVTRTGGIQGVFGSGNGFIKNTGTTTIPAGVQVKFDVSNHHNVPPEVHAITIFSTDGKSLSQPVGVAPLVPGYITTTQPLQPGEQANFVWTVYHYAPWHRVTVKVDLVKMPDGITDTDPSNNSATEDNGGQGV</sequence>
<name>A0A8J3FW43_9PSEU</name>
<evidence type="ECO:0000256" key="1">
    <source>
        <dbReference type="SAM" id="MobiDB-lite"/>
    </source>
</evidence>
<dbReference type="AlphaFoldDB" id="A0A8J3FW43"/>
<dbReference type="SUPFAM" id="SSF49503">
    <property type="entry name" value="Cupredoxins"/>
    <property type="match status" value="1"/>
</dbReference>
<organism evidence="3 4">
    <name type="scientific">Longimycelium tulufanense</name>
    <dbReference type="NCBI Taxonomy" id="907463"/>
    <lineage>
        <taxon>Bacteria</taxon>
        <taxon>Bacillati</taxon>
        <taxon>Actinomycetota</taxon>
        <taxon>Actinomycetes</taxon>
        <taxon>Pseudonocardiales</taxon>
        <taxon>Pseudonocardiaceae</taxon>
        <taxon>Longimycelium</taxon>
    </lineage>
</organism>
<reference evidence="3" key="2">
    <citation type="submission" date="2020-09" db="EMBL/GenBank/DDBJ databases">
        <authorList>
            <person name="Sun Q."/>
            <person name="Zhou Y."/>
        </authorList>
    </citation>
    <scope>NUCLEOTIDE SEQUENCE</scope>
    <source>
        <strain evidence="3">CGMCC 4.5737</strain>
    </source>
</reference>
<feature type="chain" id="PRO_5035218933" evidence="2">
    <location>
        <begin position="29"/>
        <end position="169"/>
    </location>
</feature>
<feature type="signal peptide" evidence="2">
    <location>
        <begin position="1"/>
        <end position="28"/>
    </location>
</feature>
<comment type="caution">
    <text evidence="3">The sequence shown here is derived from an EMBL/GenBank/DDBJ whole genome shotgun (WGS) entry which is preliminary data.</text>
</comment>
<evidence type="ECO:0000256" key="2">
    <source>
        <dbReference type="SAM" id="SignalP"/>
    </source>
</evidence>
<reference evidence="3" key="1">
    <citation type="journal article" date="2014" name="Int. J. Syst. Evol. Microbiol.">
        <title>Complete genome sequence of Corynebacterium casei LMG S-19264T (=DSM 44701T), isolated from a smear-ripened cheese.</title>
        <authorList>
            <consortium name="US DOE Joint Genome Institute (JGI-PGF)"/>
            <person name="Walter F."/>
            <person name="Albersmeier A."/>
            <person name="Kalinowski J."/>
            <person name="Ruckert C."/>
        </authorList>
    </citation>
    <scope>NUCLEOTIDE SEQUENCE</scope>
    <source>
        <strain evidence="3">CGMCC 4.5737</strain>
    </source>
</reference>
<evidence type="ECO:0000313" key="4">
    <source>
        <dbReference type="Proteomes" id="UP000637578"/>
    </source>
</evidence>